<comment type="caution">
    <text evidence="15">The sequence shown here is derived from an EMBL/GenBank/DDBJ whole genome shotgun (WGS) entry which is preliminary data.</text>
</comment>
<gene>
    <name evidence="15" type="ORF">J2W55_000219</name>
</gene>
<evidence type="ECO:0000256" key="4">
    <source>
        <dbReference type="ARBA" id="ARBA00005250"/>
    </source>
</evidence>
<evidence type="ECO:0000256" key="10">
    <source>
        <dbReference type="ARBA" id="ARBA00022801"/>
    </source>
</evidence>
<evidence type="ECO:0000256" key="7">
    <source>
        <dbReference type="ARBA" id="ARBA00022723"/>
    </source>
</evidence>
<name>A0ABU1T568_9SPHI</name>
<comment type="subunit">
    <text evidence="5">Monomer.</text>
</comment>
<evidence type="ECO:0000256" key="12">
    <source>
        <dbReference type="ARBA" id="ARBA00023251"/>
    </source>
</evidence>
<dbReference type="NCBIfam" id="NF033088">
    <property type="entry name" value="bla_subclass_B1"/>
    <property type="match status" value="1"/>
</dbReference>
<dbReference type="PANTHER" id="PTHR42951:SF4">
    <property type="entry name" value="ACYL-COENZYME A THIOESTERASE MBLAC2"/>
    <property type="match status" value="1"/>
</dbReference>
<evidence type="ECO:0000313" key="16">
    <source>
        <dbReference type="Proteomes" id="UP001247620"/>
    </source>
</evidence>
<feature type="chain" id="PRO_5046982727" description="beta-lactamase" evidence="13">
    <location>
        <begin position="19"/>
        <end position="240"/>
    </location>
</feature>
<evidence type="ECO:0000256" key="1">
    <source>
        <dbReference type="ARBA" id="ARBA00001526"/>
    </source>
</evidence>
<keyword evidence="12" id="KW-0046">Antibiotic resistance</keyword>
<dbReference type="EC" id="3.5.2.6" evidence="6"/>
<evidence type="ECO:0000256" key="8">
    <source>
        <dbReference type="ARBA" id="ARBA00022729"/>
    </source>
</evidence>
<feature type="domain" description="Metallo-beta-lactamase" evidence="14">
    <location>
        <begin position="50"/>
        <end position="220"/>
    </location>
</feature>
<dbReference type="Proteomes" id="UP001247620">
    <property type="component" value="Unassembled WGS sequence"/>
</dbReference>
<evidence type="ECO:0000256" key="13">
    <source>
        <dbReference type="SAM" id="SignalP"/>
    </source>
</evidence>
<accession>A0ABU1T568</accession>
<dbReference type="SUPFAM" id="SSF56281">
    <property type="entry name" value="Metallo-hydrolase/oxidoreductase"/>
    <property type="match status" value="1"/>
</dbReference>
<evidence type="ECO:0000259" key="14">
    <source>
        <dbReference type="SMART" id="SM00849"/>
    </source>
</evidence>
<evidence type="ECO:0000256" key="11">
    <source>
        <dbReference type="ARBA" id="ARBA00022833"/>
    </source>
</evidence>
<keyword evidence="7" id="KW-0479">Metal-binding</keyword>
<evidence type="ECO:0000256" key="5">
    <source>
        <dbReference type="ARBA" id="ARBA00011245"/>
    </source>
</evidence>
<dbReference type="PANTHER" id="PTHR42951">
    <property type="entry name" value="METALLO-BETA-LACTAMASE DOMAIN-CONTAINING"/>
    <property type="match status" value="1"/>
</dbReference>
<feature type="signal peptide" evidence="13">
    <location>
        <begin position="1"/>
        <end position="18"/>
    </location>
</feature>
<dbReference type="InterPro" id="IPR001018">
    <property type="entry name" value="Beta-lactamase_class-B_CS"/>
</dbReference>
<comment type="subcellular location">
    <subcellularLocation>
        <location evidence="3">Periplasm</location>
    </subcellularLocation>
</comment>
<dbReference type="InterPro" id="IPR036866">
    <property type="entry name" value="RibonucZ/Hydroxyglut_hydro"/>
</dbReference>
<dbReference type="GO" id="GO:0008800">
    <property type="term" value="F:beta-lactamase activity"/>
    <property type="evidence" value="ECO:0007669"/>
    <property type="project" value="UniProtKB-EC"/>
</dbReference>
<dbReference type="InterPro" id="IPR050855">
    <property type="entry name" value="NDM-1-like"/>
</dbReference>
<dbReference type="InterPro" id="IPR058199">
    <property type="entry name" value="BlaB//VIM/IMP-1"/>
</dbReference>
<comment type="cofactor">
    <cofactor evidence="2">
        <name>Zn(2+)</name>
        <dbReference type="ChEBI" id="CHEBI:29105"/>
    </cofactor>
</comment>
<evidence type="ECO:0000256" key="9">
    <source>
        <dbReference type="ARBA" id="ARBA00022764"/>
    </source>
</evidence>
<dbReference type="EMBL" id="JAVDUU010000001">
    <property type="protein sequence ID" value="MDR6940391.1"/>
    <property type="molecule type" value="Genomic_DNA"/>
</dbReference>
<sequence>MKYILFAALMLLSAYTRGQTKPFRLSTRHLTGNVYVYISYGLPDDKTPFPANGLYVVTPAGIVLIDTPWDENQTQQLIDTLKQRYHQNIALCISTHFHSDRTAGLDLLKKNGIKTYTSVLTKQLAKQNRQKQPQFTFAKDTVFKVGGETVQTYFPGEGHTRDNIVVWLPKSKVLFGGCFIKSMDTDSRGFIGDANIAEWPLSVDRLKNKFRDIKYVIPGHQGWQGDTLMFDHTIKVVTGK</sequence>
<keyword evidence="10 15" id="KW-0378">Hydrolase</keyword>
<evidence type="ECO:0000256" key="3">
    <source>
        <dbReference type="ARBA" id="ARBA00004418"/>
    </source>
</evidence>
<protein>
    <recommendedName>
        <fullName evidence="6">beta-lactamase</fullName>
        <ecNumber evidence="6">3.5.2.6</ecNumber>
    </recommendedName>
</protein>
<dbReference type="RefSeq" id="WP_310090987.1">
    <property type="nucleotide sequence ID" value="NZ_JAVDUU010000001.1"/>
</dbReference>
<dbReference type="InterPro" id="IPR001279">
    <property type="entry name" value="Metallo-B-lactamas"/>
</dbReference>
<reference evidence="15 16" key="1">
    <citation type="submission" date="2023-07" db="EMBL/GenBank/DDBJ databases">
        <title>Sorghum-associated microbial communities from plants grown in Nebraska, USA.</title>
        <authorList>
            <person name="Schachtman D."/>
        </authorList>
    </citation>
    <scope>NUCLEOTIDE SEQUENCE [LARGE SCALE GENOMIC DNA]</scope>
    <source>
        <strain evidence="15 16">3262</strain>
    </source>
</reference>
<keyword evidence="11" id="KW-0862">Zinc</keyword>
<keyword evidence="9" id="KW-0574">Periplasm</keyword>
<comment type="similarity">
    <text evidence="4">Belongs to the metallo-beta-lactamase superfamily. Class-B beta-lactamase family.</text>
</comment>
<dbReference type="PROSITE" id="PS00744">
    <property type="entry name" value="BETA_LACTAMASE_B_2"/>
    <property type="match status" value="1"/>
</dbReference>
<comment type="catalytic activity">
    <reaction evidence="1">
        <text>a beta-lactam + H2O = a substituted beta-amino acid</text>
        <dbReference type="Rhea" id="RHEA:20401"/>
        <dbReference type="ChEBI" id="CHEBI:15377"/>
        <dbReference type="ChEBI" id="CHEBI:35627"/>
        <dbReference type="ChEBI" id="CHEBI:140347"/>
        <dbReference type="EC" id="3.5.2.6"/>
    </reaction>
</comment>
<evidence type="ECO:0000256" key="6">
    <source>
        <dbReference type="ARBA" id="ARBA00012865"/>
    </source>
</evidence>
<keyword evidence="16" id="KW-1185">Reference proteome</keyword>
<evidence type="ECO:0000256" key="2">
    <source>
        <dbReference type="ARBA" id="ARBA00001947"/>
    </source>
</evidence>
<proteinExistence type="inferred from homology"/>
<evidence type="ECO:0000313" key="15">
    <source>
        <dbReference type="EMBL" id="MDR6940391.1"/>
    </source>
</evidence>
<keyword evidence="8 13" id="KW-0732">Signal</keyword>
<dbReference type="Gene3D" id="3.60.15.10">
    <property type="entry name" value="Ribonuclease Z/Hydroxyacylglutathione hydrolase-like"/>
    <property type="match status" value="1"/>
</dbReference>
<dbReference type="Pfam" id="PF00753">
    <property type="entry name" value="Lactamase_B"/>
    <property type="match status" value="1"/>
</dbReference>
<dbReference type="SMART" id="SM00849">
    <property type="entry name" value="Lactamase_B"/>
    <property type="match status" value="1"/>
</dbReference>
<organism evidence="15 16">
    <name type="scientific">Mucilaginibacter pocheonensis</name>
    <dbReference type="NCBI Taxonomy" id="398050"/>
    <lineage>
        <taxon>Bacteria</taxon>
        <taxon>Pseudomonadati</taxon>
        <taxon>Bacteroidota</taxon>
        <taxon>Sphingobacteriia</taxon>
        <taxon>Sphingobacteriales</taxon>
        <taxon>Sphingobacteriaceae</taxon>
        <taxon>Mucilaginibacter</taxon>
    </lineage>
</organism>
<dbReference type="NCBIfam" id="NF012229">
    <property type="entry name" value="bla_class_B_core"/>
    <property type="match status" value="1"/>
</dbReference>